<evidence type="ECO:0008006" key="5">
    <source>
        <dbReference type="Google" id="ProtNLM"/>
    </source>
</evidence>
<organism evidence="3 4">
    <name type="scientific">Saccharothrix ecbatanensis</name>
    <dbReference type="NCBI Taxonomy" id="1105145"/>
    <lineage>
        <taxon>Bacteria</taxon>
        <taxon>Bacillati</taxon>
        <taxon>Actinomycetota</taxon>
        <taxon>Actinomycetes</taxon>
        <taxon>Pseudonocardiales</taxon>
        <taxon>Pseudonocardiaceae</taxon>
        <taxon>Saccharothrix</taxon>
    </lineage>
</organism>
<dbReference type="EMBL" id="JACHMO010000001">
    <property type="protein sequence ID" value="MBB5804714.1"/>
    <property type="molecule type" value="Genomic_DNA"/>
</dbReference>
<gene>
    <name evidence="3" type="ORF">F4560_004482</name>
</gene>
<evidence type="ECO:0000313" key="3">
    <source>
        <dbReference type="EMBL" id="MBB5804714.1"/>
    </source>
</evidence>
<protein>
    <recommendedName>
        <fullName evidence="5">Lipoprotein</fullName>
    </recommendedName>
</protein>
<dbReference type="AlphaFoldDB" id="A0A7W9HMX2"/>
<name>A0A7W9HMX2_9PSEU</name>
<evidence type="ECO:0000313" key="4">
    <source>
        <dbReference type="Proteomes" id="UP000552097"/>
    </source>
</evidence>
<evidence type="ECO:0000256" key="2">
    <source>
        <dbReference type="SAM" id="SignalP"/>
    </source>
</evidence>
<keyword evidence="2" id="KW-0732">Signal</keyword>
<accession>A0A7W9HMX2</accession>
<comment type="caution">
    <text evidence="3">The sequence shown here is derived from an EMBL/GenBank/DDBJ whole genome shotgun (WGS) entry which is preliminary data.</text>
</comment>
<keyword evidence="1" id="KW-0472">Membrane</keyword>
<keyword evidence="1" id="KW-0812">Transmembrane</keyword>
<keyword evidence="1" id="KW-1133">Transmembrane helix</keyword>
<feature type="signal peptide" evidence="2">
    <location>
        <begin position="1"/>
        <end position="19"/>
    </location>
</feature>
<feature type="chain" id="PRO_5039650508" description="Lipoprotein" evidence="2">
    <location>
        <begin position="20"/>
        <end position="170"/>
    </location>
</feature>
<evidence type="ECO:0000256" key="1">
    <source>
        <dbReference type="SAM" id="Phobius"/>
    </source>
</evidence>
<dbReference type="RefSeq" id="WP_184922752.1">
    <property type="nucleotide sequence ID" value="NZ_JACHMO010000001.1"/>
</dbReference>
<proteinExistence type="predicted"/>
<dbReference type="PROSITE" id="PS51257">
    <property type="entry name" value="PROKAR_LIPOPROTEIN"/>
    <property type="match status" value="1"/>
</dbReference>
<sequence length="170" mass="18444">MKRLATVRLLALLTAFLVAAGCASLADLADLQSRIQEDGYTNVSVHHQTSNGRDRLTISAVTTDTDDTGARIARAAWDTYQGEIDELVVTVNGKPRGVTAKELEQTYGARQIRPEATGGSSTGGWVAGVGILLLLLIGGVIAVLVGRSRRRTRRIQQMHQDPPYPYYKQP</sequence>
<dbReference type="Proteomes" id="UP000552097">
    <property type="component" value="Unassembled WGS sequence"/>
</dbReference>
<reference evidence="3 4" key="1">
    <citation type="submission" date="2020-08" db="EMBL/GenBank/DDBJ databases">
        <title>Sequencing the genomes of 1000 actinobacteria strains.</title>
        <authorList>
            <person name="Klenk H.-P."/>
        </authorList>
    </citation>
    <scope>NUCLEOTIDE SEQUENCE [LARGE SCALE GENOMIC DNA]</scope>
    <source>
        <strain evidence="3 4">DSM 45486</strain>
    </source>
</reference>
<feature type="transmembrane region" description="Helical" evidence="1">
    <location>
        <begin position="125"/>
        <end position="145"/>
    </location>
</feature>
<keyword evidence="4" id="KW-1185">Reference proteome</keyword>